<dbReference type="GO" id="GO:0019748">
    <property type="term" value="P:secondary metabolic process"/>
    <property type="evidence" value="ECO:0007669"/>
    <property type="project" value="InterPro"/>
</dbReference>
<dbReference type="SUPFAM" id="SSF56112">
    <property type="entry name" value="Protein kinase-like (PK-like)"/>
    <property type="match status" value="1"/>
</dbReference>
<protein>
    <submittedName>
        <fullName evidence="2">Aminoglycoside/hydroxyurea antibiotic resistance kinase</fullName>
    </submittedName>
</protein>
<accession>A0A3P5X733</accession>
<proteinExistence type="predicted"/>
<keyword evidence="3" id="KW-1185">Reference proteome</keyword>
<evidence type="ECO:0000256" key="1">
    <source>
        <dbReference type="SAM" id="MobiDB-lite"/>
    </source>
</evidence>
<gene>
    <name evidence="2" type="ORF">PSET11_02533</name>
</gene>
<feature type="region of interest" description="Disordered" evidence="1">
    <location>
        <begin position="329"/>
        <end position="348"/>
    </location>
</feature>
<dbReference type="InterPro" id="IPR006748">
    <property type="entry name" value="NH2Glyco/OHUrea_AB-resist_kin"/>
</dbReference>
<dbReference type="GO" id="GO:0016773">
    <property type="term" value="F:phosphotransferase activity, alcohol group as acceptor"/>
    <property type="evidence" value="ECO:0007669"/>
    <property type="project" value="InterPro"/>
</dbReference>
<keyword evidence="2" id="KW-0808">Transferase</keyword>
<feature type="compositionally biased region" description="Low complexity" evidence="1">
    <location>
        <begin position="334"/>
        <end position="348"/>
    </location>
</feature>
<dbReference type="OrthoDB" id="3638028at2"/>
<evidence type="ECO:0000313" key="2">
    <source>
        <dbReference type="EMBL" id="VDC30417.1"/>
    </source>
</evidence>
<evidence type="ECO:0000313" key="3">
    <source>
        <dbReference type="Proteomes" id="UP000280861"/>
    </source>
</evidence>
<reference evidence="2 3" key="1">
    <citation type="submission" date="2018-11" db="EMBL/GenBank/DDBJ databases">
        <authorList>
            <person name="Criscuolo A."/>
        </authorList>
    </citation>
    <scope>NUCLEOTIDE SEQUENCE [LARGE SCALE GENOMIC DNA]</scope>
    <source>
        <strain evidence="2">AT11b</strain>
    </source>
</reference>
<organism evidence="2 3">
    <name type="scientific">Arthrobacter ulcerisalmonis</name>
    <dbReference type="NCBI Taxonomy" id="2483813"/>
    <lineage>
        <taxon>Bacteria</taxon>
        <taxon>Bacillati</taxon>
        <taxon>Actinomycetota</taxon>
        <taxon>Actinomycetes</taxon>
        <taxon>Micrococcales</taxon>
        <taxon>Micrococcaceae</taxon>
        <taxon>Arthrobacter</taxon>
    </lineage>
</organism>
<sequence length="348" mass="37714">MSQPARVTIPPGLVARYSREASGRRWLDSLPELIRSSLERWQLSIDLAPGVLPWSGHGGMVLPVRDSDGSTAALKIAYPHDEALVERHALALWNGQGAVRLLAAHPASCTMLLERLDGDRSLSSEPMDLALEAWAALVPQLSIRPDGRPEWSEFIHVAAQAEQWSDTLPADWDQLGRPFPRWLLEAALEVCQTRGAVGRRSGVDVLVHTDLHFLNILARDNSSATSNHTESFAAIDPQPMIGEPEFAVAPLLWNRLRDLPASDPEVGLLERCHHVSALAGLDADVARQWAIAREVDNALWYAANPGHQGDLARSLWVASTLAGRTLPGLPAAHSLPEPGAAASESPAS</sequence>
<dbReference type="EMBL" id="UXAU01000037">
    <property type="protein sequence ID" value="VDC30417.1"/>
    <property type="molecule type" value="Genomic_DNA"/>
</dbReference>
<name>A0A3P5X733_9MICC</name>
<dbReference type="GO" id="GO:0016301">
    <property type="term" value="F:kinase activity"/>
    <property type="evidence" value="ECO:0007669"/>
    <property type="project" value="UniProtKB-KW"/>
</dbReference>
<dbReference type="AlphaFoldDB" id="A0A3P5X733"/>
<dbReference type="RefSeq" id="WP_124092647.1">
    <property type="nucleotide sequence ID" value="NZ_CBCRYA010000002.1"/>
</dbReference>
<dbReference type="Pfam" id="PF04655">
    <property type="entry name" value="APH_6_hur"/>
    <property type="match status" value="1"/>
</dbReference>
<dbReference type="Proteomes" id="UP000280861">
    <property type="component" value="Unassembled WGS sequence"/>
</dbReference>
<dbReference type="InterPro" id="IPR011009">
    <property type="entry name" value="Kinase-like_dom_sf"/>
</dbReference>
<keyword evidence="2" id="KW-0418">Kinase</keyword>